<reference evidence="3" key="1">
    <citation type="submission" date="1998-10" db="EMBL/GenBank/DDBJ databases">
        <title>Characterization of genes differentially expressed during orchid floral transiton.</title>
        <authorList>
            <person name="Yu H."/>
            <person name="Goh C.J."/>
        </authorList>
    </citation>
    <scope>NUCLEOTIDE SEQUENCE</scope>
    <source>
        <tissue evidence="3">Orchid shoot apical meristem</tissue>
    </source>
</reference>
<dbReference type="InterPro" id="IPR036291">
    <property type="entry name" value="NAD(P)-bd_dom_sf"/>
</dbReference>
<name>Q9ZSM1_9ASPA</name>
<evidence type="ECO:0000259" key="2">
    <source>
        <dbReference type="Pfam" id="PF02826"/>
    </source>
</evidence>
<protein>
    <submittedName>
        <fullName evidence="3">Putative formate dehydrogenase</fullName>
    </submittedName>
</protein>
<dbReference type="PANTHER" id="PTHR42938">
    <property type="entry name" value="FORMATE DEHYDROGENASE 1"/>
    <property type="match status" value="1"/>
</dbReference>
<sequence length="157" mass="18155">VIRLTIEKKTVMAWPCWLTPMLVDFYWSEMQPSKWFELYHDEVNRGYLSSRIKWWQSSRKIFSIKFFPSVTSLSLTRLLLRSTRGLFDKERISKLKKGVLIVNNARGAIMDTQAVVDACSSGHVTGEARDVWYPLPAPMVIPSRIIPKPVCRKSLPI</sequence>
<dbReference type="PANTHER" id="PTHR42938:SF9">
    <property type="entry name" value="FORMATE DEHYDROGENASE 1"/>
    <property type="match status" value="1"/>
</dbReference>
<dbReference type="AlphaFoldDB" id="Q9ZSM1"/>
<dbReference type="GO" id="GO:0009507">
    <property type="term" value="C:chloroplast"/>
    <property type="evidence" value="ECO:0007669"/>
    <property type="project" value="TreeGrafter"/>
</dbReference>
<dbReference type="Gene3D" id="3.40.50.720">
    <property type="entry name" value="NAD(P)-binding Rossmann-like Domain"/>
    <property type="match status" value="1"/>
</dbReference>
<dbReference type="GO" id="GO:0005739">
    <property type="term" value="C:mitochondrion"/>
    <property type="evidence" value="ECO:0007669"/>
    <property type="project" value="TreeGrafter"/>
</dbReference>
<dbReference type="SUPFAM" id="SSF51735">
    <property type="entry name" value="NAD(P)-binding Rossmann-fold domains"/>
    <property type="match status" value="1"/>
</dbReference>
<dbReference type="GO" id="GO:0051287">
    <property type="term" value="F:NAD binding"/>
    <property type="evidence" value="ECO:0007669"/>
    <property type="project" value="InterPro"/>
</dbReference>
<dbReference type="PROSITE" id="PS00671">
    <property type="entry name" value="D_2_HYDROXYACID_DH_3"/>
    <property type="match status" value="1"/>
</dbReference>
<dbReference type="Pfam" id="PF02826">
    <property type="entry name" value="2-Hacid_dh_C"/>
    <property type="match status" value="1"/>
</dbReference>
<feature type="domain" description="D-isomer specific 2-hydroxyacid dehydrogenase NAD-binding" evidence="2">
    <location>
        <begin position="72"/>
        <end position="138"/>
    </location>
</feature>
<proteinExistence type="evidence at transcript level"/>
<feature type="non-terminal residue" evidence="3">
    <location>
        <position position="1"/>
    </location>
</feature>
<feature type="non-terminal residue" evidence="3">
    <location>
        <position position="157"/>
    </location>
</feature>
<organism evidence="3">
    <name type="scientific">Dendrobium hybrid cultivar</name>
    <dbReference type="NCBI Taxonomy" id="136990"/>
    <lineage>
        <taxon>Eukaryota</taxon>
        <taxon>Viridiplantae</taxon>
        <taxon>Streptophyta</taxon>
        <taxon>Embryophyta</taxon>
        <taxon>Tracheophyta</taxon>
        <taxon>Spermatophyta</taxon>
        <taxon>Magnoliopsida</taxon>
        <taxon>Liliopsida</taxon>
        <taxon>Asparagales</taxon>
        <taxon>Orchidaceae</taxon>
        <taxon>Epidendroideae</taxon>
        <taxon>Malaxideae</taxon>
        <taxon>Dendrobiinae</taxon>
        <taxon>Dendrobium</taxon>
    </lineage>
</organism>
<evidence type="ECO:0000313" key="3">
    <source>
        <dbReference type="EMBL" id="AAC79874.1"/>
    </source>
</evidence>
<dbReference type="EMBL" id="AF100335">
    <property type="protein sequence ID" value="AAC79874.1"/>
    <property type="molecule type" value="mRNA"/>
</dbReference>
<dbReference type="GO" id="GO:0008863">
    <property type="term" value="F:formate dehydrogenase (NAD+) activity"/>
    <property type="evidence" value="ECO:0007669"/>
    <property type="project" value="TreeGrafter"/>
</dbReference>
<gene>
    <name evidence="3" type="primary">ovg41</name>
</gene>
<keyword evidence="1" id="KW-0560">Oxidoreductase</keyword>
<accession>Q9ZSM1</accession>
<dbReference type="InterPro" id="IPR006140">
    <property type="entry name" value="D-isomer_DH_NAD-bd"/>
</dbReference>
<evidence type="ECO:0000256" key="1">
    <source>
        <dbReference type="ARBA" id="ARBA00023002"/>
    </source>
</evidence>
<dbReference type="InterPro" id="IPR029753">
    <property type="entry name" value="D-isomer_DH_CS"/>
</dbReference>